<keyword evidence="2" id="KW-1185">Reference proteome</keyword>
<organism evidence="1 2">
    <name type="scientific">Paramecium octaurelia</name>
    <dbReference type="NCBI Taxonomy" id="43137"/>
    <lineage>
        <taxon>Eukaryota</taxon>
        <taxon>Sar</taxon>
        <taxon>Alveolata</taxon>
        <taxon>Ciliophora</taxon>
        <taxon>Intramacronucleata</taxon>
        <taxon>Oligohymenophorea</taxon>
        <taxon>Peniculida</taxon>
        <taxon>Parameciidae</taxon>
        <taxon>Paramecium</taxon>
    </lineage>
</organism>
<gene>
    <name evidence="1" type="ORF">POCTA_138.1.T1640054</name>
</gene>
<sequence length="100" mass="12190">MSGYLRTLICFETQSMHTQLLIVKFKAMHELQPWLAIYTYPYKFLNRAYGLCKMNYSTHIYIQVLLFKVELKLIQNTYLIDEYLYDADHKRLKHDSIYHF</sequence>
<dbReference type="EMBL" id="CAJJDP010000167">
    <property type="protein sequence ID" value="CAD8213869.1"/>
    <property type="molecule type" value="Genomic_DNA"/>
</dbReference>
<dbReference type="AlphaFoldDB" id="A0A8S1YJ03"/>
<evidence type="ECO:0000313" key="1">
    <source>
        <dbReference type="EMBL" id="CAD8213869.1"/>
    </source>
</evidence>
<protein>
    <submittedName>
        <fullName evidence="1">Uncharacterized protein</fullName>
    </submittedName>
</protein>
<dbReference type="Proteomes" id="UP000683925">
    <property type="component" value="Unassembled WGS sequence"/>
</dbReference>
<reference evidence="1" key="1">
    <citation type="submission" date="2021-01" db="EMBL/GenBank/DDBJ databases">
        <authorList>
            <consortium name="Genoscope - CEA"/>
            <person name="William W."/>
        </authorList>
    </citation>
    <scope>NUCLEOTIDE SEQUENCE</scope>
</reference>
<evidence type="ECO:0000313" key="2">
    <source>
        <dbReference type="Proteomes" id="UP000683925"/>
    </source>
</evidence>
<comment type="caution">
    <text evidence="1">The sequence shown here is derived from an EMBL/GenBank/DDBJ whole genome shotgun (WGS) entry which is preliminary data.</text>
</comment>
<proteinExistence type="predicted"/>
<accession>A0A8S1YJ03</accession>
<name>A0A8S1YJ03_PAROT</name>